<sequence length="313" mass="34006">MQAFKLDLPENRTVSGLHNIPAPGPTRPKYCPLIVGLHGGSYCSSYFDVDDYSARHTSTFTGVPFVAIDRPSYEQTTPIGDIPDGSSFQEEWGKTLHQTILPAIWTEFAVPNGCTSIVLHSHSLGTPGACVAAALHAKEISPAYPLAGISFSGFGNGVKYFRDAIPPPGGDKPPAFFTIPPDAKDAHMFLPGTIDPALKKHTARLNRPVPHEEVAGIASKWLVNWNERYAVKIRVPVNIGLAELDGLWAATDDHLRDFAGAFPASKRVDASLIRGAPHNLELSYWSQGWYARLFGFAMDVATSLAVEDSRMPN</sequence>
<accession>A0A9P6HS96</accession>
<dbReference type="InterPro" id="IPR029058">
    <property type="entry name" value="AB_hydrolase_fold"/>
</dbReference>
<keyword evidence="2" id="KW-1185">Reference proteome</keyword>
<dbReference type="OrthoDB" id="5371334at2759"/>
<gene>
    <name evidence="1" type="ORF">CkaCkLH20_12796</name>
</gene>
<evidence type="ECO:0008006" key="3">
    <source>
        <dbReference type="Google" id="ProtNLM"/>
    </source>
</evidence>
<dbReference type="EMBL" id="JAATWM020000065">
    <property type="protein sequence ID" value="KAF9869753.1"/>
    <property type="molecule type" value="Genomic_DNA"/>
</dbReference>
<comment type="caution">
    <text evidence="1">The sequence shown here is derived from an EMBL/GenBank/DDBJ whole genome shotgun (WGS) entry which is preliminary data.</text>
</comment>
<dbReference type="Proteomes" id="UP000781932">
    <property type="component" value="Unassembled WGS sequence"/>
</dbReference>
<proteinExistence type="predicted"/>
<evidence type="ECO:0000313" key="2">
    <source>
        <dbReference type="Proteomes" id="UP000781932"/>
    </source>
</evidence>
<protein>
    <recommendedName>
        <fullName evidence="3">AB hydrolase-1 domain-containing protein</fullName>
    </recommendedName>
</protein>
<reference evidence="1" key="2">
    <citation type="submission" date="2020-11" db="EMBL/GenBank/DDBJ databases">
        <title>Whole genome sequencing of Colletotrichum sp.</title>
        <authorList>
            <person name="Li H."/>
        </authorList>
    </citation>
    <scope>NUCLEOTIDE SEQUENCE</scope>
    <source>
        <strain evidence="1">CkLH20</strain>
    </source>
</reference>
<dbReference type="GeneID" id="62168582"/>
<dbReference type="AlphaFoldDB" id="A0A9P6HS96"/>
<name>A0A9P6HS96_9PEZI</name>
<organism evidence="1 2">
    <name type="scientific">Colletotrichum karsti</name>
    <dbReference type="NCBI Taxonomy" id="1095194"/>
    <lineage>
        <taxon>Eukaryota</taxon>
        <taxon>Fungi</taxon>
        <taxon>Dikarya</taxon>
        <taxon>Ascomycota</taxon>
        <taxon>Pezizomycotina</taxon>
        <taxon>Sordariomycetes</taxon>
        <taxon>Hypocreomycetidae</taxon>
        <taxon>Glomerellales</taxon>
        <taxon>Glomerellaceae</taxon>
        <taxon>Colletotrichum</taxon>
        <taxon>Colletotrichum boninense species complex</taxon>
    </lineage>
</organism>
<dbReference type="SUPFAM" id="SSF53474">
    <property type="entry name" value="alpha/beta-Hydrolases"/>
    <property type="match status" value="1"/>
</dbReference>
<dbReference type="RefSeq" id="XP_038739214.1">
    <property type="nucleotide sequence ID" value="XM_038895508.1"/>
</dbReference>
<dbReference type="Gene3D" id="3.40.50.1820">
    <property type="entry name" value="alpha/beta hydrolase"/>
    <property type="match status" value="1"/>
</dbReference>
<reference evidence="1" key="1">
    <citation type="submission" date="2020-03" db="EMBL/GenBank/DDBJ databases">
        <authorList>
            <person name="He L."/>
        </authorList>
    </citation>
    <scope>NUCLEOTIDE SEQUENCE</scope>
    <source>
        <strain evidence="1">CkLH20</strain>
    </source>
</reference>
<evidence type="ECO:0000313" key="1">
    <source>
        <dbReference type="EMBL" id="KAF9869753.1"/>
    </source>
</evidence>